<evidence type="ECO:0000256" key="6">
    <source>
        <dbReference type="PROSITE-ProRule" id="PRU01091"/>
    </source>
</evidence>
<dbReference type="SUPFAM" id="SSF48452">
    <property type="entry name" value="TPR-like"/>
    <property type="match status" value="3"/>
</dbReference>
<evidence type="ECO:0000313" key="8">
    <source>
        <dbReference type="EMBL" id="MBA2894041.1"/>
    </source>
</evidence>
<dbReference type="Pfam" id="PF13424">
    <property type="entry name" value="TPR_12"/>
    <property type="match status" value="1"/>
</dbReference>
<dbReference type="Gene3D" id="3.40.50.300">
    <property type="entry name" value="P-loop containing nucleotide triphosphate hydrolases"/>
    <property type="match status" value="1"/>
</dbReference>
<accession>A0A7W0HSU7</accession>
<dbReference type="PANTHER" id="PTHR35807">
    <property type="entry name" value="TRANSCRIPTIONAL REGULATOR REDD-RELATED"/>
    <property type="match status" value="1"/>
</dbReference>
<evidence type="ECO:0000256" key="5">
    <source>
        <dbReference type="PROSITE-ProRule" id="PRU00339"/>
    </source>
</evidence>
<evidence type="ECO:0000313" key="9">
    <source>
        <dbReference type="Proteomes" id="UP000530928"/>
    </source>
</evidence>
<dbReference type="InterPro" id="IPR002182">
    <property type="entry name" value="NB-ARC"/>
</dbReference>
<dbReference type="GO" id="GO:0043531">
    <property type="term" value="F:ADP binding"/>
    <property type="evidence" value="ECO:0007669"/>
    <property type="project" value="InterPro"/>
</dbReference>
<dbReference type="Pfam" id="PF00486">
    <property type="entry name" value="Trans_reg_C"/>
    <property type="match status" value="1"/>
</dbReference>
<feature type="repeat" description="TPR" evidence="5">
    <location>
        <begin position="784"/>
        <end position="817"/>
    </location>
</feature>
<evidence type="ECO:0000256" key="4">
    <source>
        <dbReference type="ARBA" id="ARBA00023163"/>
    </source>
</evidence>
<organism evidence="8 9">
    <name type="scientific">Nonomuraea soli</name>
    <dbReference type="NCBI Taxonomy" id="1032476"/>
    <lineage>
        <taxon>Bacteria</taxon>
        <taxon>Bacillati</taxon>
        <taxon>Actinomycetota</taxon>
        <taxon>Actinomycetes</taxon>
        <taxon>Streptosporangiales</taxon>
        <taxon>Streptosporangiaceae</taxon>
        <taxon>Nonomuraea</taxon>
    </lineage>
</organism>
<gene>
    <name evidence="8" type="ORF">HNR30_005402</name>
</gene>
<dbReference type="GO" id="GO:0000160">
    <property type="term" value="P:phosphorelay signal transduction system"/>
    <property type="evidence" value="ECO:0007669"/>
    <property type="project" value="InterPro"/>
</dbReference>
<dbReference type="Pfam" id="PF00931">
    <property type="entry name" value="NB-ARC"/>
    <property type="match status" value="1"/>
</dbReference>
<evidence type="ECO:0000259" key="7">
    <source>
        <dbReference type="PROSITE" id="PS51755"/>
    </source>
</evidence>
<dbReference type="InterPro" id="IPR001867">
    <property type="entry name" value="OmpR/PhoB-type_DNA-bd"/>
</dbReference>
<keyword evidence="5" id="KW-0802">TPR repeat</keyword>
<dbReference type="Pfam" id="PF03704">
    <property type="entry name" value="BTAD"/>
    <property type="match status" value="1"/>
</dbReference>
<dbReference type="InterPro" id="IPR005158">
    <property type="entry name" value="BTAD"/>
</dbReference>
<comment type="caution">
    <text evidence="8">The sequence shown here is derived from an EMBL/GenBank/DDBJ whole genome shotgun (WGS) entry which is preliminary data.</text>
</comment>
<dbReference type="GO" id="GO:0006355">
    <property type="term" value="P:regulation of DNA-templated transcription"/>
    <property type="evidence" value="ECO:0007669"/>
    <property type="project" value="InterPro"/>
</dbReference>
<keyword evidence="3 6" id="KW-0238">DNA-binding</keyword>
<evidence type="ECO:0000256" key="2">
    <source>
        <dbReference type="ARBA" id="ARBA00023015"/>
    </source>
</evidence>
<reference evidence="8 9" key="1">
    <citation type="submission" date="2020-07" db="EMBL/GenBank/DDBJ databases">
        <title>Genomic Encyclopedia of Type Strains, Phase IV (KMG-IV): sequencing the most valuable type-strain genomes for metagenomic binning, comparative biology and taxonomic classification.</title>
        <authorList>
            <person name="Goeker M."/>
        </authorList>
    </citation>
    <scope>NUCLEOTIDE SEQUENCE [LARGE SCALE GENOMIC DNA]</scope>
    <source>
        <strain evidence="8 9">DSM 45533</strain>
    </source>
</reference>
<dbReference type="InterPro" id="IPR019734">
    <property type="entry name" value="TPR_rpt"/>
</dbReference>
<dbReference type="Proteomes" id="UP000530928">
    <property type="component" value="Unassembled WGS sequence"/>
</dbReference>
<proteinExistence type="inferred from homology"/>
<dbReference type="InterPro" id="IPR016032">
    <property type="entry name" value="Sig_transdc_resp-reg_C-effctor"/>
</dbReference>
<sequence length="954" mass="103269">MRFVVLGPVTVSVSKDGRPAEGLAPRQRAVLAYLLLHAGTVISAERLIGAMWGMAAPDTARAQLQASIAAIRKVLRAEGAEGLLATRGGGYAIDLEAGQLDLHEFTGLVTTAAGLGPAQAAAQIRRALGLWQGEALADVNADFVAQARVRLEERRLGAVEQLAELGLKLGGHKAVAEELGAQVAAYPLRERLARQLMLALHRSGRQSDALAVGRTFRATLADQQGLDPGREFEQLEQSILRDDPSLAPPAEPAAEPETAAQARPLSFLPFDIPDFAGRAGELDRLADSWAKGSAVVTISAIDGMAGVGKTTLAVHAAHRLAGRFPDGQLFVDLHAHTPGQPPIEPGAALETLLRQLGLPAERIPLLLAERAALWRAELTDRRAVIVLDNAGDTEQVRPLLPGATHSLMLITSRRRLLDLDGADLLSLEVLPAEDAIALFTSIVGERAQAEPVAALDVLHLCGMLPLAVRIAAARLRHRPRWSVAYLAARLRDQRRRLSELATTDRGVAAAFALSYEQLGDGQQRMFRLLGLHPGVDLDAHAAAALADLRVEEAEELLEGLLDAHMLVQTEPGRYTFHDLLREYARGIVATSDQALARLVEHYLHTAATAVDLIYPQELDPRPAVPRPHTPEVPLATPDQALAWLDAERANLLAISHTADDNQLCLLSAVLDPYLDSRAHHADALALHTRAARAAKALGDRNREARAVVSLGWAHRRHGDFLPGYEITLTALALYGETGHRIGEALAHNALGNIIFHTWDFDRATGHYQRYLDLSRELGLLQGQAAALNNLGLIPMNRKQYGLAMDYFEQALAVHRQLGNRLGQAKALGNMGWMQQYAGSYERAVELHRESLEIFRELGYRDHEINALNGIGECRRLAGDPGAAARIHQEALDLALIAGNRAEQARARAGLAFSQRDLGHPGAAREQAERALEHFAACGDPEADDMRALLEELGH</sequence>
<keyword evidence="9" id="KW-1185">Reference proteome</keyword>
<dbReference type="SMART" id="SM00028">
    <property type="entry name" value="TPR"/>
    <property type="match status" value="6"/>
</dbReference>
<dbReference type="InterPro" id="IPR011990">
    <property type="entry name" value="TPR-like_helical_dom_sf"/>
</dbReference>
<feature type="DNA-binding region" description="OmpR/PhoB-type" evidence="6">
    <location>
        <begin position="1"/>
        <end position="95"/>
    </location>
</feature>
<name>A0A7W0HSU7_9ACTN</name>
<dbReference type="GO" id="GO:0003677">
    <property type="term" value="F:DNA binding"/>
    <property type="evidence" value="ECO:0007669"/>
    <property type="project" value="UniProtKB-UniRule"/>
</dbReference>
<dbReference type="PROSITE" id="PS50005">
    <property type="entry name" value="TPR"/>
    <property type="match status" value="1"/>
</dbReference>
<dbReference type="SMART" id="SM01043">
    <property type="entry name" value="BTAD"/>
    <property type="match status" value="1"/>
</dbReference>
<keyword evidence="4" id="KW-0804">Transcription</keyword>
<dbReference type="InterPro" id="IPR051677">
    <property type="entry name" value="AfsR-DnrI-RedD_regulator"/>
</dbReference>
<feature type="domain" description="OmpR/PhoB-type" evidence="7">
    <location>
        <begin position="1"/>
        <end position="95"/>
    </location>
</feature>
<comment type="similarity">
    <text evidence="1">Belongs to the AfsR/DnrI/RedD regulatory family.</text>
</comment>
<dbReference type="InterPro" id="IPR027417">
    <property type="entry name" value="P-loop_NTPase"/>
</dbReference>
<dbReference type="EMBL" id="JACDUR010000005">
    <property type="protein sequence ID" value="MBA2894041.1"/>
    <property type="molecule type" value="Genomic_DNA"/>
</dbReference>
<dbReference type="Gene3D" id="1.25.40.10">
    <property type="entry name" value="Tetratricopeptide repeat domain"/>
    <property type="match status" value="2"/>
</dbReference>
<dbReference type="SUPFAM" id="SSF46894">
    <property type="entry name" value="C-terminal effector domain of the bipartite response regulators"/>
    <property type="match status" value="1"/>
</dbReference>
<protein>
    <submittedName>
        <fullName evidence="8">DNA-binding SARP family transcriptional activator</fullName>
    </submittedName>
</protein>
<dbReference type="InterPro" id="IPR036388">
    <property type="entry name" value="WH-like_DNA-bd_sf"/>
</dbReference>
<evidence type="ECO:0000256" key="3">
    <source>
        <dbReference type="ARBA" id="ARBA00023125"/>
    </source>
</evidence>
<dbReference type="SMART" id="SM00862">
    <property type="entry name" value="Trans_reg_C"/>
    <property type="match status" value="1"/>
</dbReference>
<dbReference type="SUPFAM" id="SSF52540">
    <property type="entry name" value="P-loop containing nucleoside triphosphate hydrolases"/>
    <property type="match status" value="1"/>
</dbReference>
<dbReference type="PROSITE" id="PS51755">
    <property type="entry name" value="OMPR_PHOB"/>
    <property type="match status" value="1"/>
</dbReference>
<dbReference type="CDD" id="cd00383">
    <property type="entry name" value="trans_reg_C"/>
    <property type="match status" value="1"/>
</dbReference>
<evidence type="ECO:0000256" key="1">
    <source>
        <dbReference type="ARBA" id="ARBA00005820"/>
    </source>
</evidence>
<dbReference type="Gene3D" id="1.10.10.10">
    <property type="entry name" value="Winged helix-like DNA-binding domain superfamily/Winged helix DNA-binding domain"/>
    <property type="match status" value="2"/>
</dbReference>
<dbReference type="PANTHER" id="PTHR35807:SF1">
    <property type="entry name" value="TRANSCRIPTIONAL REGULATOR REDD"/>
    <property type="match status" value="1"/>
</dbReference>
<dbReference type="PRINTS" id="PR00364">
    <property type="entry name" value="DISEASERSIST"/>
</dbReference>
<dbReference type="CDD" id="cd15831">
    <property type="entry name" value="BTAD"/>
    <property type="match status" value="1"/>
</dbReference>
<dbReference type="RefSeq" id="WP_220134003.1">
    <property type="nucleotide sequence ID" value="NZ_BAABAM010000005.1"/>
</dbReference>
<keyword evidence="2" id="KW-0805">Transcription regulation</keyword>
<dbReference type="AlphaFoldDB" id="A0A7W0HSU7"/>